<keyword evidence="2" id="KW-1133">Transmembrane helix</keyword>
<keyword evidence="1" id="KW-0175">Coiled coil</keyword>
<dbReference type="Proteomes" id="UP000319976">
    <property type="component" value="Chromosome"/>
</dbReference>
<keyword evidence="2" id="KW-0812">Transmembrane</keyword>
<keyword evidence="2" id="KW-0472">Membrane</keyword>
<evidence type="ECO:0000313" key="4">
    <source>
        <dbReference type="Proteomes" id="UP000319976"/>
    </source>
</evidence>
<dbReference type="OrthoDB" id="292153at2"/>
<gene>
    <name evidence="3" type="ORF">V22_06930</name>
</gene>
<dbReference type="EMBL" id="CP036316">
    <property type="protein sequence ID" value="QDT63471.1"/>
    <property type="molecule type" value="Genomic_DNA"/>
</dbReference>
<proteinExistence type="predicted"/>
<feature type="coiled-coil region" evidence="1">
    <location>
        <begin position="40"/>
        <end position="67"/>
    </location>
</feature>
<organism evidence="3 4">
    <name type="scientific">Calycomorphotria hydatis</name>
    <dbReference type="NCBI Taxonomy" id="2528027"/>
    <lineage>
        <taxon>Bacteria</taxon>
        <taxon>Pseudomonadati</taxon>
        <taxon>Planctomycetota</taxon>
        <taxon>Planctomycetia</taxon>
        <taxon>Planctomycetales</taxon>
        <taxon>Planctomycetaceae</taxon>
        <taxon>Calycomorphotria</taxon>
    </lineage>
</organism>
<reference evidence="3 4" key="1">
    <citation type="submission" date="2019-02" db="EMBL/GenBank/DDBJ databases">
        <title>Deep-cultivation of Planctomycetes and their phenomic and genomic characterization uncovers novel biology.</title>
        <authorList>
            <person name="Wiegand S."/>
            <person name="Jogler M."/>
            <person name="Boedeker C."/>
            <person name="Pinto D."/>
            <person name="Vollmers J."/>
            <person name="Rivas-Marin E."/>
            <person name="Kohn T."/>
            <person name="Peeters S.H."/>
            <person name="Heuer A."/>
            <person name="Rast P."/>
            <person name="Oberbeckmann S."/>
            <person name="Bunk B."/>
            <person name="Jeske O."/>
            <person name="Meyerdierks A."/>
            <person name="Storesund J.E."/>
            <person name="Kallscheuer N."/>
            <person name="Luecker S."/>
            <person name="Lage O.M."/>
            <person name="Pohl T."/>
            <person name="Merkel B.J."/>
            <person name="Hornburger P."/>
            <person name="Mueller R.-W."/>
            <person name="Bruemmer F."/>
            <person name="Labrenz M."/>
            <person name="Spormann A.M."/>
            <person name="Op den Camp H."/>
            <person name="Overmann J."/>
            <person name="Amann R."/>
            <person name="Jetten M.S.M."/>
            <person name="Mascher T."/>
            <person name="Medema M.H."/>
            <person name="Devos D.P."/>
            <person name="Kaster A.-K."/>
            <person name="Ovreas L."/>
            <person name="Rohde M."/>
            <person name="Galperin M.Y."/>
            <person name="Jogler C."/>
        </authorList>
    </citation>
    <scope>NUCLEOTIDE SEQUENCE [LARGE SCALE GENOMIC DNA]</scope>
    <source>
        <strain evidence="3 4">V22</strain>
    </source>
</reference>
<keyword evidence="4" id="KW-1185">Reference proteome</keyword>
<evidence type="ECO:0000256" key="2">
    <source>
        <dbReference type="SAM" id="Phobius"/>
    </source>
</evidence>
<dbReference type="KEGG" id="chya:V22_06930"/>
<protein>
    <submittedName>
        <fullName evidence="3">Uncharacterized protein</fullName>
    </submittedName>
</protein>
<dbReference type="AlphaFoldDB" id="A0A517T558"/>
<dbReference type="RefSeq" id="WP_145259817.1">
    <property type="nucleotide sequence ID" value="NZ_CP036316.1"/>
</dbReference>
<sequence length="191" mass="21022">MSTEAISCNQCGAGIDVPESAKYATCRHCGSRLAIKRTLTATYSELLEELEQRTDRLEDRVDALAHGSELEELDRAWERQRGQYMITNKQGIAEVPTKTGSTIGGVVIAGFGTIWTLVACGIGGAFQAAPGPFPIVGLLFPLFGVVFVAGGIAMTMHSYRQAERYERAYNRYLQKRKSILEQQGKIGEDWD</sequence>
<name>A0A517T558_9PLAN</name>
<accession>A0A517T558</accession>
<feature type="transmembrane region" description="Helical" evidence="2">
    <location>
        <begin position="135"/>
        <end position="154"/>
    </location>
</feature>
<feature type="transmembrane region" description="Helical" evidence="2">
    <location>
        <begin position="106"/>
        <end position="129"/>
    </location>
</feature>
<evidence type="ECO:0000313" key="3">
    <source>
        <dbReference type="EMBL" id="QDT63471.1"/>
    </source>
</evidence>
<evidence type="ECO:0000256" key="1">
    <source>
        <dbReference type="SAM" id="Coils"/>
    </source>
</evidence>